<dbReference type="InterPro" id="IPR001128">
    <property type="entry name" value="Cyt_P450"/>
</dbReference>
<dbReference type="GO" id="GO:0004497">
    <property type="term" value="F:monooxygenase activity"/>
    <property type="evidence" value="ECO:0007669"/>
    <property type="project" value="UniProtKB-KW"/>
</dbReference>
<protein>
    <recommendedName>
        <fullName evidence="6">Unspecific monooxygenase</fullName>
    </recommendedName>
</protein>
<feature type="chain" id="PRO_5013963847" description="Unspecific monooxygenase" evidence="3">
    <location>
        <begin position="16"/>
        <end position="285"/>
    </location>
</feature>
<comment type="similarity">
    <text evidence="1">Belongs to the cytochrome P450 family.</text>
</comment>
<dbReference type="GO" id="GO:0020037">
    <property type="term" value="F:heme binding"/>
    <property type="evidence" value="ECO:0007669"/>
    <property type="project" value="InterPro"/>
</dbReference>
<dbReference type="GO" id="GO:0016705">
    <property type="term" value="F:oxidoreductase activity, acting on paired donors, with incorporation or reduction of molecular oxygen"/>
    <property type="evidence" value="ECO:0007669"/>
    <property type="project" value="InterPro"/>
</dbReference>
<keyword evidence="2" id="KW-0560">Oxidoreductase</keyword>
<evidence type="ECO:0000313" key="5">
    <source>
        <dbReference type="Proteomes" id="UP000230423"/>
    </source>
</evidence>
<feature type="signal peptide" evidence="3">
    <location>
        <begin position="1"/>
        <end position="15"/>
    </location>
</feature>
<dbReference type="PANTHER" id="PTHR24284">
    <property type="entry name" value="CYTOCHROME P450 FAMILY"/>
    <property type="match status" value="1"/>
</dbReference>
<keyword evidence="2" id="KW-0503">Monooxygenase</keyword>
<organism evidence="4 5">
    <name type="scientific">Teladorsagia circumcincta</name>
    <name type="common">Brown stomach worm</name>
    <name type="synonym">Ostertagia circumcincta</name>
    <dbReference type="NCBI Taxonomy" id="45464"/>
    <lineage>
        <taxon>Eukaryota</taxon>
        <taxon>Metazoa</taxon>
        <taxon>Ecdysozoa</taxon>
        <taxon>Nematoda</taxon>
        <taxon>Chromadorea</taxon>
        <taxon>Rhabditida</taxon>
        <taxon>Rhabditina</taxon>
        <taxon>Rhabditomorpha</taxon>
        <taxon>Strongyloidea</taxon>
        <taxon>Trichostrongylidae</taxon>
        <taxon>Teladorsagia</taxon>
    </lineage>
</organism>
<evidence type="ECO:0000313" key="4">
    <source>
        <dbReference type="EMBL" id="PIO63444.1"/>
    </source>
</evidence>
<dbReference type="Gene3D" id="1.10.630.10">
    <property type="entry name" value="Cytochrome P450"/>
    <property type="match status" value="1"/>
</dbReference>
<dbReference type="AlphaFoldDB" id="A0A2G9TZP4"/>
<dbReference type="PRINTS" id="PR00463">
    <property type="entry name" value="EP450I"/>
</dbReference>
<name>A0A2G9TZP4_TELCI</name>
<evidence type="ECO:0000256" key="1">
    <source>
        <dbReference type="ARBA" id="ARBA00010617"/>
    </source>
</evidence>
<dbReference type="InterPro" id="IPR002401">
    <property type="entry name" value="Cyt_P450_E_grp-I"/>
</dbReference>
<proteinExistence type="inferred from homology"/>
<dbReference type="Proteomes" id="UP000230423">
    <property type="component" value="Unassembled WGS sequence"/>
</dbReference>
<accession>A0A2G9TZP4</accession>
<dbReference type="GO" id="GO:0005506">
    <property type="term" value="F:iron ion binding"/>
    <property type="evidence" value="ECO:0007669"/>
    <property type="project" value="InterPro"/>
</dbReference>
<sequence>MFFLSVLLLLTTALAIYIWRFYENTKRYPKGPRPYPFIGNLLTLDFFKIHEEFAKLTKEYGSIFTIYMPKPHVVITDFEGVKEALVKKGDDFIGRSGIFPDTVFQNVENGGVIFSQGENWREQRRASLHILRDFGMGKNLMEEQVLLSAQDFIAHMSSIKNKEELCLREPIQVFIGNIINKTLYGFSYEYDKCSRMMDAANELNTLIETMKASPLIFIGQLFPIIHKIPIIGHFSKGRFVNTIAGLRRTIKEDVDRALKSYSVDQEPECLVQAYYQKMQSNPHLK</sequence>
<dbReference type="EMBL" id="KZ350904">
    <property type="protein sequence ID" value="PIO63444.1"/>
    <property type="molecule type" value="Genomic_DNA"/>
</dbReference>
<dbReference type="PANTHER" id="PTHR24284:SF1">
    <property type="entry name" value="CYTOCHROME P450 FAMILY"/>
    <property type="match status" value="1"/>
</dbReference>
<dbReference type="SUPFAM" id="SSF48264">
    <property type="entry name" value="Cytochrome P450"/>
    <property type="match status" value="1"/>
</dbReference>
<dbReference type="OrthoDB" id="5837859at2759"/>
<keyword evidence="5" id="KW-1185">Reference proteome</keyword>
<reference evidence="4 5" key="1">
    <citation type="submission" date="2015-09" db="EMBL/GenBank/DDBJ databases">
        <title>Draft genome of the parasitic nematode Teladorsagia circumcincta isolate WARC Sus (inbred).</title>
        <authorList>
            <person name="Mitreva M."/>
        </authorList>
    </citation>
    <scope>NUCLEOTIDE SEQUENCE [LARGE SCALE GENOMIC DNA]</scope>
    <source>
        <strain evidence="4 5">S</strain>
    </source>
</reference>
<evidence type="ECO:0000256" key="3">
    <source>
        <dbReference type="SAM" id="SignalP"/>
    </source>
</evidence>
<evidence type="ECO:0008006" key="6">
    <source>
        <dbReference type="Google" id="ProtNLM"/>
    </source>
</evidence>
<gene>
    <name evidence="4" type="ORF">TELCIR_14954</name>
</gene>
<evidence type="ECO:0000256" key="2">
    <source>
        <dbReference type="ARBA" id="ARBA00023033"/>
    </source>
</evidence>
<dbReference type="Pfam" id="PF00067">
    <property type="entry name" value="p450"/>
    <property type="match status" value="1"/>
</dbReference>
<keyword evidence="3" id="KW-0732">Signal</keyword>
<dbReference type="InterPro" id="IPR036396">
    <property type="entry name" value="Cyt_P450_sf"/>
</dbReference>